<dbReference type="InterPro" id="IPR000917">
    <property type="entry name" value="Sulfatase_N"/>
</dbReference>
<reference evidence="4 5" key="1">
    <citation type="submission" date="2018-05" db="EMBL/GenBank/DDBJ databases">
        <title>Zavarzinia sp. HR-AS.</title>
        <authorList>
            <person name="Lee Y."/>
            <person name="Jeon C.O."/>
        </authorList>
    </citation>
    <scope>NUCLEOTIDE SEQUENCE [LARGE SCALE GENOMIC DNA]</scope>
    <source>
        <strain evidence="4 5">HR-AS</strain>
    </source>
</reference>
<dbReference type="RefSeq" id="WP_109905324.1">
    <property type="nucleotide sequence ID" value="NZ_QGLE01000005.1"/>
</dbReference>
<organism evidence="4 5">
    <name type="scientific">Zavarzinia aquatilis</name>
    <dbReference type="NCBI Taxonomy" id="2211142"/>
    <lineage>
        <taxon>Bacteria</taxon>
        <taxon>Pseudomonadati</taxon>
        <taxon>Pseudomonadota</taxon>
        <taxon>Alphaproteobacteria</taxon>
        <taxon>Rhodospirillales</taxon>
        <taxon>Zavarziniaceae</taxon>
        <taxon>Zavarzinia</taxon>
    </lineage>
</organism>
<name>A0A317E6N9_9PROT</name>
<keyword evidence="1" id="KW-0479">Metal-binding</keyword>
<gene>
    <name evidence="4" type="ORF">DKG74_10115</name>
</gene>
<dbReference type="OrthoDB" id="9795675at2"/>
<dbReference type="PANTHER" id="PTHR45953:SF1">
    <property type="entry name" value="IDURONATE 2-SULFATASE"/>
    <property type="match status" value="1"/>
</dbReference>
<dbReference type="CDD" id="cd16028">
    <property type="entry name" value="PMH"/>
    <property type="match status" value="1"/>
</dbReference>
<dbReference type="PANTHER" id="PTHR45953">
    <property type="entry name" value="IDURONATE 2-SULFATASE"/>
    <property type="match status" value="1"/>
</dbReference>
<evidence type="ECO:0000313" key="4">
    <source>
        <dbReference type="EMBL" id="PWR22778.1"/>
    </source>
</evidence>
<dbReference type="SUPFAM" id="SSF53649">
    <property type="entry name" value="Alkaline phosphatase-like"/>
    <property type="match status" value="1"/>
</dbReference>
<dbReference type="GO" id="GO:0008484">
    <property type="term" value="F:sulfuric ester hydrolase activity"/>
    <property type="evidence" value="ECO:0007669"/>
    <property type="project" value="TreeGrafter"/>
</dbReference>
<comment type="caution">
    <text evidence="4">The sequence shown here is derived from an EMBL/GenBank/DDBJ whole genome shotgun (WGS) entry which is preliminary data.</text>
</comment>
<evidence type="ECO:0000313" key="5">
    <source>
        <dbReference type="Proteomes" id="UP000245461"/>
    </source>
</evidence>
<dbReference type="Proteomes" id="UP000245461">
    <property type="component" value="Unassembled WGS sequence"/>
</dbReference>
<dbReference type="AlphaFoldDB" id="A0A317E6N9"/>
<dbReference type="EMBL" id="QGLE01000005">
    <property type="protein sequence ID" value="PWR22778.1"/>
    <property type="molecule type" value="Genomic_DNA"/>
</dbReference>
<keyword evidence="5" id="KW-1185">Reference proteome</keyword>
<protein>
    <submittedName>
        <fullName evidence="4">Sulfatase</fullName>
    </submittedName>
</protein>
<keyword evidence="2" id="KW-0378">Hydrolase</keyword>
<dbReference type="InterPro" id="IPR017850">
    <property type="entry name" value="Alkaline_phosphatase_core_sf"/>
</dbReference>
<dbReference type="GO" id="GO:0005737">
    <property type="term" value="C:cytoplasm"/>
    <property type="evidence" value="ECO:0007669"/>
    <property type="project" value="TreeGrafter"/>
</dbReference>
<dbReference type="Pfam" id="PF00884">
    <property type="entry name" value="Sulfatase"/>
    <property type="match status" value="1"/>
</dbReference>
<dbReference type="Gene3D" id="3.40.720.10">
    <property type="entry name" value="Alkaline Phosphatase, subunit A"/>
    <property type="match status" value="1"/>
</dbReference>
<dbReference type="GO" id="GO:0046872">
    <property type="term" value="F:metal ion binding"/>
    <property type="evidence" value="ECO:0007669"/>
    <property type="project" value="UniProtKB-KW"/>
</dbReference>
<evidence type="ECO:0000256" key="1">
    <source>
        <dbReference type="ARBA" id="ARBA00022723"/>
    </source>
</evidence>
<proteinExistence type="predicted"/>
<accession>A0A317E6N9</accession>
<sequence length="505" mass="56127">MTLPPRPNILFVTADQWRGECLGRLGHMVRTPNLDALAADGVLFRRHFASAAPCGPSRACLLTGMYLMNHRSGTNGTPLDARFTNIALEARKIGYAPALFGYTDTALDPRTRPATDPALATYENVLPGFDAAVYLPEDPKAWLKWLRAKGIETPAEPFDIYLPVDGYAGAEGKGPSYPPPIYGAEDSSTAFLAGEVLSYIEDKGDEPWFIHLSWLRPHPPWIAPEPYNTMYDAEQVPGFIRRETREAEGEQHPWLAFQTNRTGFRAPGDDVAMRQFKATYYGLMSEVDDQLGRIIAALKASGQYERTLIVFTSDHGEQMGDHWLLGKSGYFDQSFHIPLIVRDPRAEADGTRGAIVEAFTESVDVTPTVLDFLGLEVPLTCDGRSLLPFLRGAPPEDWRTEVHWEYDFRDIRGAAPETELGLSIESSNLAVIVDEATKYVHFAGLPPLLFDRVEDPGEFRDLAADPAAAPRLAACAGRMLSWRMRHMDRGLSHWHLGDGGPVFRR</sequence>
<evidence type="ECO:0000259" key="3">
    <source>
        <dbReference type="Pfam" id="PF00884"/>
    </source>
</evidence>
<evidence type="ECO:0000256" key="2">
    <source>
        <dbReference type="ARBA" id="ARBA00022801"/>
    </source>
</evidence>
<feature type="domain" description="Sulfatase N-terminal" evidence="3">
    <location>
        <begin position="7"/>
        <end position="374"/>
    </location>
</feature>